<dbReference type="InterPro" id="IPR050448">
    <property type="entry name" value="OpgB/LTA_synthase_biosynth"/>
</dbReference>
<evidence type="ECO:0000256" key="2">
    <source>
        <dbReference type="ARBA" id="ARBA00009983"/>
    </source>
</evidence>
<gene>
    <name evidence="13" type="ORF">FHE72_19270</name>
</gene>
<evidence type="ECO:0000256" key="7">
    <source>
        <dbReference type="PIRNR" id="PIRNR005091"/>
    </source>
</evidence>
<dbReference type="Gene3D" id="3.40.720.10">
    <property type="entry name" value="Alkaline Phosphatase, subunit A"/>
    <property type="match status" value="1"/>
</dbReference>
<evidence type="ECO:0000256" key="11">
    <source>
        <dbReference type="SAM" id="Phobius"/>
    </source>
</evidence>
<keyword evidence="6 7" id="KW-0472">Membrane</keyword>
<feature type="binding site" evidence="9">
    <location>
        <position position="401"/>
    </location>
    <ligand>
        <name>substrate</name>
    </ligand>
</feature>
<evidence type="ECO:0000313" key="14">
    <source>
        <dbReference type="Proteomes" id="UP000465062"/>
    </source>
</evidence>
<protein>
    <submittedName>
        <fullName evidence="13">Sulfatase-like hydrolase/transferase</fullName>
    </submittedName>
</protein>
<evidence type="ECO:0000259" key="12">
    <source>
        <dbReference type="Pfam" id="PF00884"/>
    </source>
</evidence>
<feature type="transmembrane region" description="Helical" evidence="11">
    <location>
        <begin position="63"/>
        <end position="85"/>
    </location>
</feature>
<evidence type="ECO:0000313" key="13">
    <source>
        <dbReference type="EMBL" id="QHE63883.1"/>
    </source>
</evidence>
<feature type="binding site" evidence="10">
    <location>
        <position position="460"/>
    </location>
    <ligand>
        <name>Mn(2+)</name>
        <dbReference type="ChEBI" id="CHEBI:29035"/>
    </ligand>
</feature>
<dbReference type="GO" id="GO:0046872">
    <property type="term" value="F:metal ion binding"/>
    <property type="evidence" value="ECO:0007669"/>
    <property type="project" value="UniProtKB-KW"/>
</dbReference>
<feature type="binding site" evidence="10">
    <location>
        <position position="242"/>
    </location>
    <ligand>
        <name>Mn(2+)</name>
        <dbReference type="ChEBI" id="CHEBI:29035"/>
    </ligand>
</feature>
<name>A0A6I6UWQ4_9BACI</name>
<accession>A0A6I6UWQ4</accession>
<dbReference type="GO" id="GO:0005886">
    <property type="term" value="C:plasma membrane"/>
    <property type="evidence" value="ECO:0007669"/>
    <property type="project" value="UniProtKB-SubCell"/>
</dbReference>
<dbReference type="InterPro" id="IPR017850">
    <property type="entry name" value="Alkaline_phosphatase_core_sf"/>
</dbReference>
<dbReference type="GO" id="GO:0016787">
    <property type="term" value="F:hydrolase activity"/>
    <property type="evidence" value="ECO:0007669"/>
    <property type="project" value="UniProtKB-KW"/>
</dbReference>
<proteinExistence type="inferred from homology"/>
<dbReference type="PANTHER" id="PTHR47371:SF1">
    <property type="entry name" value="LIPOTEICHOIC ACID SYNTHASE-LIKE YQGS"/>
    <property type="match status" value="1"/>
</dbReference>
<reference evidence="13 14" key="1">
    <citation type="submission" date="2019-06" db="EMBL/GenBank/DDBJ databases">
        <title>An operon consisting of a P-type ATPase gene and a transcriptional regular gene given the different cadmium resistance in Bacillus vietamensis 151-6 and Bacillus marisflavi 151-25.</title>
        <authorList>
            <person name="Yu X."/>
        </authorList>
    </citation>
    <scope>NUCLEOTIDE SEQUENCE [LARGE SCALE GENOMIC DNA]</scope>
    <source>
        <strain evidence="13 14">151-6</strain>
    </source>
</reference>
<comment type="subcellular location">
    <subcellularLocation>
        <location evidence="1">Cell membrane</location>
        <topology evidence="1">Multi-pass membrane protein</topology>
    </subcellularLocation>
</comment>
<feature type="binding site" evidence="10">
    <location>
        <position position="461"/>
    </location>
    <ligand>
        <name>Mn(2+)</name>
        <dbReference type="ChEBI" id="CHEBI:29035"/>
    </ligand>
</feature>
<dbReference type="RefSeq" id="WP_159363319.1">
    <property type="nucleotide sequence ID" value="NZ_CP047394.1"/>
</dbReference>
<dbReference type="EMBL" id="CP047394">
    <property type="protein sequence ID" value="QHE63883.1"/>
    <property type="molecule type" value="Genomic_DNA"/>
</dbReference>
<keyword evidence="9" id="KW-0464">Manganese</keyword>
<evidence type="ECO:0000256" key="4">
    <source>
        <dbReference type="ARBA" id="ARBA00022692"/>
    </source>
</evidence>
<dbReference type="SUPFAM" id="SSF53649">
    <property type="entry name" value="Alkaline phosphatase-like"/>
    <property type="match status" value="1"/>
</dbReference>
<dbReference type="Proteomes" id="UP000465062">
    <property type="component" value="Chromosome"/>
</dbReference>
<keyword evidence="13" id="KW-0378">Hydrolase</keyword>
<feature type="domain" description="Sulfatase N-terminal" evidence="12">
    <location>
        <begin position="234"/>
        <end position="525"/>
    </location>
</feature>
<organism evidence="13 14">
    <name type="scientific">Rossellomorea vietnamensis</name>
    <dbReference type="NCBI Taxonomy" id="218284"/>
    <lineage>
        <taxon>Bacteria</taxon>
        <taxon>Bacillati</taxon>
        <taxon>Bacillota</taxon>
        <taxon>Bacilli</taxon>
        <taxon>Bacillales</taxon>
        <taxon>Bacillaceae</taxon>
        <taxon>Rossellomorea</taxon>
    </lineage>
</organism>
<dbReference type="PANTHER" id="PTHR47371">
    <property type="entry name" value="LIPOTEICHOIC ACID SYNTHASE"/>
    <property type="match status" value="1"/>
</dbReference>
<keyword evidence="4 11" id="KW-0812">Transmembrane</keyword>
<feature type="transmembrane region" description="Helical" evidence="11">
    <location>
        <begin position="37"/>
        <end position="56"/>
    </location>
</feature>
<keyword evidence="9" id="KW-0479">Metal-binding</keyword>
<dbReference type="PIRSF" id="PIRSF005091">
    <property type="entry name" value="Mmb_sulf_HI1246"/>
    <property type="match status" value="1"/>
</dbReference>
<dbReference type="InterPro" id="IPR012160">
    <property type="entry name" value="LtaS-like"/>
</dbReference>
<dbReference type="KEGG" id="bvq:FHE72_19270"/>
<dbReference type="CDD" id="cd16015">
    <property type="entry name" value="LTA_synthase"/>
    <property type="match status" value="1"/>
</dbReference>
<evidence type="ECO:0000256" key="8">
    <source>
        <dbReference type="PIRSR" id="PIRSR005091-1"/>
    </source>
</evidence>
<comment type="similarity">
    <text evidence="2 7">Belongs to the LTA synthase family.</text>
</comment>
<evidence type="ECO:0000256" key="1">
    <source>
        <dbReference type="ARBA" id="ARBA00004651"/>
    </source>
</evidence>
<keyword evidence="13" id="KW-0808">Transferase</keyword>
<feature type="transmembrane region" description="Helical" evidence="11">
    <location>
        <begin position="108"/>
        <end position="130"/>
    </location>
</feature>
<keyword evidence="3 7" id="KW-1003">Cell membrane</keyword>
<dbReference type="InterPro" id="IPR000917">
    <property type="entry name" value="Sulfatase_N"/>
</dbReference>
<evidence type="ECO:0000256" key="10">
    <source>
        <dbReference type="PIRSR" id="PIRSR005091-3"/>
    </source>
</evidence>
<dbReference type="Gene3D" id="3.30.1120.170">
    <property type="match status" value="1"/>
</dbReference>
<dbReference type="Pfam" id="PF00884">
    <property type="entry name" value="Sulfatase"/>
    <property type="match status" value="1"/>
</dbReference>
<evidence type="ECO:0000256" key="3">
    <source>
        <dbReference type="ARBA" id="ARBA00022475"/>
    </source>
</evidence>
<evidence type="ECO:0000256" key="5">
    <source>
        <dbReference type="ARBA" id="ARBA00022989"/>
    </source>
</evidence>
<dbReference type="GO" id="GO:0016740">
    <property type="term" value="F:transferase activity"/>
    <property type="evidence" value="ECO:0007669"/>
    <property type="project" value="UniProtKB-KW"/>
</dbReference>
<feature type="transmembrane region" description="Helical" evidence="11">
    <location>
        <begin position="142"/>
        <end position="162"/>
    </location>
</feature>
<feature type="active site" evidence="8">
    <location>
        <position position="286"/>
    </location>
</feature>
<dbReference type="AlphaFoldDB" id="A0A6I6UWQ4"/>
<feature type="binding site" evidence="10">
    <location>
        <position position="286"/>
    </location>
    <ligand>
        <name>Mn(2+)</name>
        <dbReference type="ChEBI" id="CHEBI:29035"/>
    </ligand>
</feature>
<evidence type="ECO:0000256" key="9">
    <source>
        <dbReference type="PIRSR" id="PIRSR005091-2"/>
    </source>
</evidence>
<sequence length="612" mass="70978">MRDNFFMLTLIFLIAKSYVVSRFVFNLEIENVMQELILFLANAGSIMLILSLVAIGKKETLKWKLLVTNILGTFILYFNVVYYRFFNDFITLPVLFQTDNASDLGESIISLMNPLDIFLIADFVLISYLFKYVKIVENKRKHYKFAFASAIILLLNIGLANIERPQLLTRSFDRQMLVKNLGVFNYHLYDGFLQAKTNMNRALADNSELAEVLNYTESIKRPVNEEMTGVAKGKNVFVISLESTQNFVINNKVDGKVITPFLNQLIRQEDTYYFNNFYHQTGQGKTSDSEFLFENSLYGLPRGAAFFTHAQNEYNGLPSLLKEKGYTTSVFHANNKSFWNRDVMYKNLGYENYYSESYYEVNNENSIGWGLKDQSFYEQSIPYLKELSQPFYSKFITLTNHFPFSLEQEDESIPEWTSNDGTVNRYFTTVRYEDEALKQFFERLKEEGLYENSVFIIMGDHYGISQNHNEAMGQYLGKEITPFVNTQLQRVPMIVHIPGETNGRTISNVSGQIDVKPTILNMLGIKPDEDIQFGSDLFTKDPDQFVVLRDGSFITDKYVYTDQKCYDKSTEKLTEQNACEPYIKQAEDQLKYSDQVVYGDLLRFLEEKKQGE</sequence>
<keyword evidence="5 11" id="KW-1133">Transmembrane helix</keyword>
<evidence type="ECO:0000256" key="6">
    <source>
        <dbReference type="ARBA" id="ARBA00023136"/>
    </source>
</evidence>